<dbReference type="Pfam" id="PF00857">
    <property type="entry name" value="Isochorismatase"/>
    <property type="match status" value="1"/>
</dbReference>
<dbReference type="GO" id="GO:0016787">
    <property type="term" value="F:hydrolase activity"/>
    <property type="evidence" value="ECO:0007669"/>
    <property type="project" value="UniProtKB-KW"/>
</dbReference>
<dbReference type="InterPro" id="IPR000868">
    <property type="entry name" value="Isochorismatase-like_dom"/>
</dbReference>
<evidence type="ECO:0000313" key="3">
    <source>
        <dbReference type="EMBL" id="NKQ51727.1"/>
    </source>
</evidence>
<dbReference type="Proteomes" id="UP000715441">
    <property type="component" value="Unassembled WGS sequence"/>
</dbReference>
<sequence>MTEHVLAMTDREVPFHPQKAALLVIDMTNDFLREGAPYECADGRALIPRINRLIGLARGRGLPVVCTTQVHHRDGADLGMVRYLHPLTGSGKALVEGTPGVELHPDIDFDPATDEFLVKRRYSAFYGTDLENFLRRRGIDSVIITGVATHSCCEATARDALFRDFAVYFVSDATATVGLSDAGWGSYSAEEVHRFALTDIAHFLGRVGTTEELAGLLAG</sequence>
<dbReference type="CDD" id="cd00431">
    <property type="entry name" value="cysteine_hydrolases"/>
    <property type="match status" value="1"/>
</dbReference>
<name>A0ABX1J0B5_9PSEU</name>
<dbReference type="PANTHER" id="PTHR43540:SF6">
    <property type="entry name" value="ISOCHORISMATASE-LIKE DOMAIN-CONTAINING PROTEIN"/>
    <property type="match status" value="1"/>
</dbReference>
<protein>
    <submittedName>
        <fullName evidence="3">Cysteine hydrolase</fullName>
    </submittedName>
</protein>
<reference evidence="3 4" key="1">
    <citation type="submission" date="2020-04" db="EMBL/GenBank/DDBJ databases">
        <title>Novel species.</title>
        <authorList>
            <person name="Teo W.F.A."/>
            <person name="Lipun K."/>
            <person name="Srisuk N."/>
            <person name="Duangmal K."/>
        </authorList>
    </citation>
    <scope>NUCLEOTIDE SEQUENCE [LARGE SCALE GENOMIC DNA]</scope>
    <source>
        <strain evidence="3 4">K13G38</strain>
    </source>
</reference>
<gene>
    <name evidence="3" type="ORF">HFP15_02390</name>
</gene>
<dbReference type="SUPFAM" id="SSF52499">
    <property type="entry name" value="Isochorismatase-like hydrolases"/>
    <property type="match status" value="1"/>
</dbReference>
<comment type="caution">
    <text evidence="3">The sequence shown here is derived from an EMBL/GenBank/DDBJ whole genome shotgun (WGS) entry which is preliminary data.</text>
</comment>
<dbReference type="PANTHER" id="PTHR43540">
    <property type="entry name" value="PEROXYUREIDOACRYLATE/UREIDOACRYLATE AMIDOHYDROLASE-RELATED"/>
    <property type="match status" value="1"/>
</dbReference>
<keyword evidence="1 3" id="KW-0378">Hydrolase</keyword>
<dbReference type="RefSeq" id="WP_168510847.1">
    <property type="nucleotide sequence ID" value="NZ_JAAXLS010000001.1"/>
</dbReference>
<evidence type="ECO:0000313" key="4">
    <source>
        <dbReference type="Proteomes" id="UP000715441"/>
    </source>
</evidence>
<organism evidence="3 4">
    <name type="scientific">Amycolatopsis acididurans</name>
    <dbReference type="NCBI Taxonomy" id="2724524"/>
    <lineage>
        <taxon>Bacteria</taxon>
        <taxon>Bacillati</taxon>
        <taxon>Actinomycetota</taxon>
        <taxon>Actinomycetes</taxon>
        <taxon>Pseudonocardiales</taxon>
        <taxon>Pseudonocardiaceae</taxon>
        <taxon>Amycolatopsis</taxon>
    </lineage>
</organism>
<evidence type="ECO:0000259" key="2">
    <source>
        <dbReference type="Pfam" id="PF00857"/>
    </source>
</evidence>
<proteinExistence type="predicted"/>
<dbReference type="InterPro" id="IPR036380">
    <property type="entry name" value="Isochorismatase-like_sf"/>
</dbReference>
<feature type="domain" description="Isochorismatase-like" evidence="2">
    <location>
        <begin position="20"/>
        <end position="212"/>
    </location>
</feature>
<dbReference type="EMBL" id="JAAXLS010000001">
    <property type="protein sequence ID" value="NKQ51727.1"/>
    <property type="molecule type" value="Genomic_DNA"/>
</dbReference>
<dbReference type="Gene3D" id="3.40.50.850">
    <property type="entry name" value="Isochorismatase-like"/>
    <property type="match status" value="1"/>
</dbReference>
<evidence type="ECO:0000256" key="1">
    <source>
        <dbReference type="ARBA" id="ARBA00022801"/>
    </source>
</evidence>
<accession>A0ABX1J0B5</accession>
<keyword evidence="4" id="KW-1185">Reference proteome</keyword>
<dbReference type="InterPro" id="IPR050272">
    <property type="entry name" value="Isochorismatase-like_hydrls"/>
</dbReference>